<proteinExistence type="predicted"/>
<protein>
    <submittedName>
        <fullName evidence="1">Uncharacterized protein</fullName>
    </submittedName>
</protein>
<sequence length="334" mass="37708">MLYQHRANLMTIADRRRSTARYYPATKAAEPHTCTAASEKSRKLKDRFYWRRQLYRACDVGHSSEAGKERQGGVIVKPGHTIMEATTGSRVLGVVEEASLEEILDDLRRTLDADQNQHNLNHVRYVKPTYLGELDDLVVRHFRATQVPNLSICGRNLPLLYKIISTLISMPHKMSLFVLDLEGRFDATCLDCTETDLQHVYVQQPGRDAGTGNNADYVRSFVAEAETFMLYSDVARTSISRKWWGTIVVGGLGAGDLIAGWRGWLRIDREHVPEFAPGISAETAYERRPTRQEAVDAAGWAATSRWGNLIFNNEEGSIDALRHSRNGHLDIKHD</sequence>
<comment type="caution">
    <text evidence="1">The sequence shown here is derived from an EMBL/GenBank/DDBJ whole genome shotgun (WGS) entry which is preliminary data.</text>
</comment>
<reference evidence="1 2" key="1">
    <citation type="submission" date="2024-01" db="EMBL/GenBank/DDBJ databases">
        <title>Complete genome of Cladobotryum mycophilum ATHUM6906.</title>
        <authorList>
            <person name="Christinaki A.C."/>
            <person name="Myridakis A.I."/>
            <person name="Kouvelis V.N."/>
        </authorList>
    </citation>
    <scope>NUCLEOTIDE SEQUENCE [LARGE SCALE GENOMIC DNA]</scope>
    <source>
        <strain evidence="1 2">ATHUM6906</strain>
    </source>
</reference>
<evidence type="ECO:0000313" key="1">
    <source>
        <dbReference type="EMBL" id="KAK5990957.1"/>
    </source>
</evidence>
<name>A0ABR0SFJ1_9HYPO</name>
<dbReference type="Proteomes" id="UP001338125">
    <property type="component" value="Unassembled WGS sequence"/>
</dbReference>
<dbReference type="EMBL" id="JAVFKD010000014">
    <property type="protein sequence ID" value="KAK5990957.1"/>
    <property type="molecule type" value="Genomic_DNA"/>
</dbReference>
<accession>A0ABR0SFJ1</accession>
<gene>
    <name evidence="1" type="ORF">PT974_09232</name>
</gene>
<organism evidence="1 2">
    <name type="scientific">Cladobotryum mycophilum</name>
    <dbReference type="NCBI Taxonomy" id="491253"/>
    <lineage>
        <taxon>Eukaryota</taxon>
        <taxon>Fungi</taxon>
        <taxon>Dikarya</taxon>
        <taxon>Ascomycota</taxon>
        <taxon>Pezizomycotina</taxon>
        <taxon>Sordariomycetes</taxon>
        <taxon>Hypocreomycetidae</taxon>
        <taxon>Hypocreales</taxon>
        <taxon>Hypocreaceae</taxon>
        <taxon>Cladobotryum</taxon>
    </lineage>
</organism>
<evidence type="ECO:0000313" key="2">
    <source>
        <dbReference type="Proteomes" id="UP001338125"/>
    </source>
</evidence>
<keyword evidence="2" id="KW-1185">Reference proteome</keyword>